<dbReference type="AlphaFoldDB" id="A0A5C1AF35"/>
<keyword evidence="2" id="KW-0540">Nuclease</keyword>
<evidence type="ECO:0000313" key="2">
    <source>
        <dbReference type="EMBL" id="QEL15744.1"/>
    </source>
</evidence>
<sequence length="205" mass="22111">MTTATLLAPAPAATTPPPVQWPRPYRWTVQQFHDANEQGVFGEGSRVILIHGELVEQGPMNPTHAMGVGLVNAVLSKVFAEGFYVRVQLPIFVKRDTDPIPDFAVVVGSPRDFPTHPTTAALVVEVADSSLALDTTTKAELYATAGIADYWVIDIQHRVLLVFRDPSPLPDGGMHYRTQLALTPADSVSPLAAPTATIRVADLLP</sequence>
<dbReference type="SUPFAM" id="SSF52980">
    <property type="entry name" value="Restriction endonuclease-like"/>
    <property type="match status" value="1"/>
</dbReference>
<evidence type="ECO:0000313" key="3">
    <source>
        <dbReference type="Proteomes" id="UP000324974"/>
    </source>
</evidence>
<dbReference type="OrthoDB" id="9789502at2"/>
<dbReference type="Proteomes" id="UP000324974">
    <property type="component" value="Chromosome"/>
</dbReference>
<protein>
    <submittedName>
        <fullName evidence="2">Uma2 family endonuclease</fullName>
    </submittedName>
</protein>
<keyword evidence="2" id="KW-0378">Hydrolase</keyword>
<reference evidence="3" key="1">
    <citation type="submission" date="2019-08" db="EMBL/GenBank/DDBJ databases">
        <title>Limnoglobus roseus gen. nov., sp. nov., a novel freshwater planctomycete with a giant genome from the family Gemmataceae.</title>
        <authorList>
            <person name="Kulichevskaya I.S."/>
            <person name="Naumoff D.G."/>
            <person name="Miroshnikov K."/>
            <person name="Ivanova A."/>
            <person name="Philippov D.A."/>
            <person name="Hakobyan A."/>
            <person name="Rijpstra I.C."/>
            <person name="Sinninghe Damste J.S."/>
            <person name="Liesack W."/>
            <person name="Dedysh S.N."/>
        </authorList>
    </citation>
    <scope>NUCLEOTIDE SEQUENCE [LARGE SCALE GENOMIC DNA]</scope>
    <source>
        <strain evidence="3">PX52</strain>
    </source>
</reference>
<keyword evidence="3" id="KW-1185">Reference proteome</keyword>
<gene>
    <name evidence="2" type="ORF">PX52LOC_02679</name>
</gene>
<evidence type="ECO:0000259" key="1">
    <source>
        <dbReference type="Pfam" id="PF05685"/>
    </source>
</evidence>
<proteinExistence type="predicted"/>
<dbReference type="InterPro" id="IPR008538">
    <property type="entry name" value="Uma2"/>
</dbReference>
<feature type="domain" description="Putative restriction endonuclease" evidence="1">
    <location>
        <begin position="30"/>
        <end position="197"/>
    </location>
</feature>
<dbReference type="EMBL" id="CP042425">
    <property type="protein sequence ID" value="QEL15744.1"/>
    <property type="molecule type" value="Genomic_DNA"/>
</dbReference>
<dbReference type="GO" id="GO:0004519">
    <property type="term" value="F:endonuclease activity"/>
    <property type="evidence" value="ECO:0007669"/>
    <property type="project" value="UniProtKB-KW"/>
</dbReference>
<organism evidence="2 3">
    <name type="scientific">Limnoglobus roseus</name>
    <dbReference type="NCBI Taxonomy" id="2598579"/>
    <lineage>
        <taxon>Bacteria</taxon>
        <taxon>Pseudomonadati</taxon>
        <taxon>Planctomycetota</taxon>
        <taxon>Planctomycetia</taxon>
        <taxon>Gemmatales</taxon>
        <taxon>Gemmataceae</taxon>
        <taxon>Limnoglobus</taxon>
    </lineage>
</organism>
<dbReference type="CDD" id="cd06260">
    <property type="entry name" value="DUF820-like"/>
    <property type="match status" value="1"/>
</dbReference>
<dbReference type="Gene3D" id="3.90.1570.10">
    <property type="entry name" value="tt1808, chain A"/>
    <property type="match status" value="1"/>
</dbReference>
<dbReference type="KEGG" id="lrs:PX52LOC_02679"/>
<keyword evidence="2" id="KW-0255">Endonuclease</keyword>
<dbReference type="InterPro" id="IPR011335">
    <property type="entry name" value="Restrct_endonuc-II-like"/>
</dbReference>
<dbReference type="Pfam" id="PF05685">
    <property type="entry name" value="Uma2"/>
    <property type="match status" value="1"/>
</dbReference>
<dbReference type="RefSeq" id="WP_149110526.1">
    <property type="nucleotide sequence ID" value="NZ_CP042425.1"/>
</dbReference>
<dbReference type="InterPro" id="IPR012296">
    <property type="entry name" value="Nuclease_put_TT1808"/>
</dbReference>
<dbReference type="PANTHER" id="PTHR35400:SF1">
    <property type="entry name" value="SLR1083 PROTEIN"/>
    <property type="match status" value="1"/>
</dbReference>
<accession>A0A5C1AF35</accession>
<name>A0A5C1AF35_9BACT</name>
<dbReference type="PANTHER" id="PTHR35400">
    <property type="entry name" value="SLR1083 PROTEIN"/>
    <property type="match status" value="1"/>
</dbReference>